<name>A0A3P8T3J1_AMPPE</name>
<evidence type="ECO:0000256" key="8">
    <source>
        <dbReference type="ARBA" id="ARBA00023136"/>
    </source>
</evidence>
<dbReference type="GO" id="GO:0043269">
    <property type="term" value="P:regulation of monoatomic ion transport"/>
    <property type="evidence" value="ECO:0007669"/>
    <property type="project" value="InterPro"/>
</dbReference>
<keyword evidence="3 9" id="KW-0813">Transport</keyword>
<comment type="similarity">
    <text evidence="2 9">Belongs to the FXYD family.</text>
</comment>
<keyword evidence="8 9" id="KW-0472">Membrane</keyword>
<keyword evidence="6 9" id="KW-1133">Transmembrane helix</keyword>
<evidence type="ECO:0000256" key="2">
    <source>
        <dbReference type="ARBA" id="ARBA00005948"/>
    </source>
</evidence>
<dbReference type="Gene3D" id="1.20.5.780">
    <property type="entry name" value="Single helix bin"/>
    <property type="match status" value="1"/>
</dbReference>
<evidence type="ECO:0000256" key="3">
    <source>
        <dbReference type="ARBA" id="ARBA00022448"/>
    </source>
</evidence>
<dbReference type="InterPro" id="IPR047297">
    <property type="entry name" value="FXYD_motif"/>
</dbReference>
<comment type="caution">
    <text evidence="9">Lacks conserved residue(s) required for the propagation of feature annotation.</text>
</comment>
<feature type="transmembrane region" description="Helical" evidence="9">
    <location>
        <begin position="152"/>
        <end position="171"/>
    </location>
</feature>
<protein>
    <recommendedName>
        <fullName evidence="9">FXYD domain-containing ion transport regulator</fullName>
    </recommendedName>
</protein>
<keyword evidence="7 9" id="KW-0406">Ion transport</keyword>
<dbReference type="GO" id="GO:0017080">
    <property type="term" value="F:sodium channel regulator activity"/>
    <property type="evidence" value="ECO:0007669"/>
    <property type="project" value="TreeGrafter"/>
</dbReference>
<evidence type="ECO:0000256" key="6">
    <source>
        <dbReference type="ARBA" id="ARBA00022989"/>
    </source>
</evidence>
<dbReference type="Pfam" id="PF02038">
    <property type="entry name" value="ATP1G1_PLM_MAT8"/>
    <property type="match status" value="1"/>
</dbReference>
<dbReference type="PANTHER" id="PTHR14132">
    <property type="entry name" value="SODIUM/POTASSIUM-TRANSPORTING ATPASE SUBUNIT GAMMA"/>
    <property type="match status" value="1"/>
</dbReference>
<feature type="chain" id="PRO_5017851765" description="FXYD domain-containing ion transport regulator" evidence="9">
    <location>
        <begin position="19"/>
        <end position="189"/>
    </location>
</feature>
<dbReference type="GO" id="GO:0006811">
    <property type="term" value="P:monoatomic ion transport"/>
    <property type="evidence" value="ECO:0007669"/>
    <property type="project" value="UniProtKB-KW"/>
</dbReference>
<dbReference type="Proteomes" id="UP000265080">
    <property type="component" value="Chromosome 7"/>
</dbReference>
<reference evidence="10" key="3">
    <citation type="submission" date="2025-09" db="UniProtKB">
        <authorList>
            <consortium name="Ensembl"/>
        </authorList>
    </citation>
    <scope>IDENTIFICATION</scope>
</reference>
<evidence type="ECO:0000256" key="5">
    <source>
        <dbReference type="ARBA" id="ARBA00022729"/>
    </source>
</evidence>
<evidence type="ECO:0000256" key="7">
    <source>
        <dbReference type="ARBA" id="ARBA00023065"/>
    </source>
</evidence>
<accession>A0A3P8T3J1</accession>
<comment type="subcellular location">
    <subcellularLocation>
        <location evidence="1">Membrane</location>
        <topology evidence="1">Single-pass type I membrane protein</topology>
    </subcellularLocation>
</comment>
<dbReference type="GO" id="GO:0016020">
    <property type="term" value="C:membrane"/>
    <property type="evidence" value="ECO:0007669"/>
    <property type="project" value="UniProtKB-SubCell"/>
</dbReference>
<keyword evidence="11" id="KW-1185">Reference proteome</keyword>
<evidence type="ECO:0000313" key="10">
    <source>
        <dbReference type="Ensembl" id="ENSAPEP00000019765.1"/>
    </source>
</evidence>
<dbReference type="CDD" id="cd20324">
    <property type="entry name" value="FXYD6"/>
    <property type="match status" value="1"/>
</dbReference>
<dbReference type="Ensembl" id="ENSAPET00000020299.1">
    <property type="protein sequence ID" value="ENSAPEP00000019765.1"/>
    <property type="gene ID" value="ENSAPEG00000014126.1"/>
</dbReference>
<sequence>MDLVVLVAFSSWLAPALGSAFGREVFATGKKNNHQASAADEDKDYDSAFQYDYESLRIGGLVFAVVLFLLGIALIVSRKCTCSKTDKSRSKGPDVESGVPRAQQPAKYLRDTTLPQHLSAVQPWPPQKQCFLTKVTLIMVRFSRVTHFKNQMFHLLLKFVLLTTVYFNSIMKSNGCLVKSHMVLSLCRL</sequence>
<reference evidence="10" key="2">
    <citation type="submission" date="2025-08" db="UniProtKB">
        <authorList>
            <consortium name="Ensembl"/>
        </authorList>
    </citation>
    <scope>IDENTIFICATION</scope>
</reference>
<feature type="signal peptide" evidence="9">
    <location>
        <begin position="1"/>
        <end position="18"/>
    </location>
</feature>
<reference evidence="10 11" key="1">
    <citation type="submission" date="2018-03" db="EMBL/GenBank/DDBJ databases">
        <title>Finding Nemo's genes: A chromosome-scale reference assembly of the genome of the orange clownfish Amphiprion percula.</title>
        <authorList>
            <person name="Lehmann R."/>
        </authorList>
    </citation>
    <scope>NUCLEOTIDE SEQUENCE</scope>
</reference>
<evidence type="ECO:0000313" key="11">
    <source>
        <dbReference type="Proteomes" id="UP000265080"/>
    </source>
</evidence>
<evidence type="ECO:0000256" key="9">
    <source>
        <dbReference type="RuleBase" id="RU364131"/>
    </source>
</evidence>
<dbReference type="PANTHER" id="PTHR14132:SF15">
    <property type="entry name" value="FXYD DOMAIN-CONTAINING ION TRANSPORT REGULATOR 6-RELATED"/>
    <property type="match status" value="1"/>
</dbReference>
<evidence type="ECO:0000256" key="1">
    <source>
        <dbReference type="ARBA" id="ARBA00004479"/>
    </source>
</evidence>
<dbReference type="InterPro" id="IPR000272">
    <property type="entry name" value="Ion-transport_regulator_FXYD"/>
</dbReference>
<proteinExistence type="inferred from homology"/>
<organism evidence="10 11">
    <name type="scientific">Amphiprion percula</name>
    <name type="common">Orange clownfish</name>
    <name type="synonym">Lutjanus percula</name>
    <dbReference type="NCBI Taxonomy" id="161767"/>
    <lineage>
        <taxon>Eukaryota</taxon>
        <taxon>Metazoa</taxon>
        <taxon>Chordata</taxon>
        <taxon>Craniata</taxon>
        <taxon>Vertebrata</taxon>
        <taxon>Euteleostomi</taxon>
        <taxon>Actinopterygii</taxon>
        <taxon>Neopterygii</taxon>
        <taxon>Teleostei</taxon>
        <taxon>Neoteleostei</taxon>
        <taxon>Acanthomorphata</taxon>
        <taxon>Ovalentaria</taxon>
        <taxon>Pomacentridae</taxon>
        <taxon>Amphiprion</taxon>
    </lineage>
</organism>
<feature type="transmembrane region" description="Helical" evidence="9">
    <location>
        <begin position="58"/>
        <end position="77"/>
    </location>
</feature>
<dbReference type="AlphaFoldDB" id="A0A3P8T3J1"/>
<evidence type="ECO:0000256" key="4">
    <source>
        <dbReference type="ARBA" id="ARBA00022692"/>
    </source>
</evidence>
<keyword evidence="4 9" id="KW-0812">Transmembrane</keyword>
<dbReference type="PROSITE" id="PS01310">
    <property type="entry name" value="FXYD"/>
    <property type="match status" value="1"/>
</dbReference>
<keyword evidence="5 9" id="KW-0732">Signal</keyword>
<dbReference type="GeneTree" id="ENSGT00940000175477"/>